<proteinExistence type="predicted"/>
<comment type="caution">
    <text evidence="2">The sequence shown here is derived from an EMBL/GenBank/DDBJ whole genome shotgun (WGS) entry which is preliminary data.</text>
</comment>
<dbReference type="EMBL" id="BLXO01000003">
    <property type="protein sequence ID" value="GFN46430.1"/>
    <property type="molecule type" value="Genomic_DNA"/>
</dbReference>
<feature type="domain" description="Putative tail fiber protein gp53-like C-terminal" evidence="1">
    <location>
        <begin position="445"/>
        <end position="532"/>
    </location>
</feature>
<dbReference type="InterPro" id="IPR054075">
    <property type="entry name" value="Gp53-like_C"/>
</dbReference>
<name>A0A6L2ZPU3_9ENTR</name>
<dbReference type="Proteomes" id="UP000504714">
    <property type="component" value="Unassembled WGS sequence"/>
</dbReference>
<protein>
    <submittedName>
        <fullName evidence="2">Probable bacteriophage protein</fullName>
    </submittedName>
</protein>
<reference evidence="2 3" key="1">
    <citation type="submission" date="2020-06" db="EMBL/GenBank/DDBJ databases">
        <title>The genome sequence of Candidatus Regiella insecticola strain Tut.</title>
        <authorList>
            <person name="Nikoh N."/>
            <person name="Tsuchida T."/>
            <person name="Koga R."/>
            <person name="Oshima K."/>
            <person name="Hattori M."/>
            <person name="Fukatsu T."/>
        </authorList>
    </citation>
    <scope>NUCLEOTIDE SEQUENCE [LARGE SCALE GENOMIC DNA]</scope>
    <source>
        <strain evidence="2 3">Tut</strain>
    </source>
</reference>
<evidence type="ECO:0000313" key="2">
    <source>
        <dbReference type="EMBL" id="GFN46430.1"/>
    </source>
</evidence>
<sequence>VSAATEQQAGLVQLATLDEAKAGLAENKALTPAAGTVYLQKDNNLADLANKTTALSHLGLGSAAVKNAGTGDTDLITTDDADSRYLKNSENLANNTTARTKLGLGTAALKDAGTGNTDLITTGDADSRYLNATQNLNDLTDKAAALINLGLENVLIDRKQTLSDWDTALKTGIYFDWHENKNKANPSGFPPGNVPRTGTLVVLNTGLFINQLYMAEAEDRDVLWYRTKFGALRWTPWQKIVTDKNYIGLFKSFIDDETKRKELGLGSAAVKNVGTGNADLITTGEADSRYLNAADNLSDLSNKTTARTNLELGTAATKEVGTGDDQLVTGKYALVRRSFKLINEVDGDLDNLITPGIYNPGAVDGIDIIKKGLPTGVSSSAGFLLVLRSGEGGNYCQFFISDRESGKAVYYRNKWNTNNWRPWCKLITDGNYKDDFSANTNGYQKFPSGLIMQWGKAQQTTCGQVMVTWPMPFPSRVLSVTATPILIKPKGEDCIGIDSYTKKGATFYRRAQYDNGLRVEADWPFLWQAVGH</sequence>
<gene>
    <name evidence="2" type="ORF">RINTU1_20360</name>
</gene>
<organism evidence="2 3">
    <name type="scientific">Candidatus Regiella insecticola</name>
    <dbReference type="NCBI Taxonomy" id="138073"/>
    <lineage>
        <taxon>Bacteria</taxon>
        <taxon>Pseudomonadati</taxon>
        <taxon>Pseudomonadota</taxon>
        <taxon>Gammaproteobacteria</taxon>
        <taxon>Enterobacterales</taxon>
        <taxon>Enterobacteriaceae</taxon>
        <taxon>aphid secondary symbionts</taxon>
        <taxon>Candidatus Regiella</taxon>
    </lineage>
</organism>
<evidence type="ECO:0000259" key="1">
    <source>
        <dbReference type="Pfam" id="PF21882"/>
    </source>
</evidence>
<dbReference type="Gene3D" id="2.60.40.3940">
    <property type="match status" value="1"/>
</dbReference>
<feature type="non-terminal residue" evidence="2">
    <location>
        <position position="1"/>
    </location>
</feature>
<dbReference type="RefSeq" id="WP_218014708.1">
    <property type="nucleotide sequence ID" value="NZ_BLXO01000003.1"/>
</dbReference>
<accession>A0A6L2ZPU3</accession>
<dbReference type="AlphaFoldDB" id="A0A6L2ZPU3"/>
<dbReference type="Pfam" id="PF21882">
    <property type="entry name" value="Gp53-like_C"/>
    <property type="match status" value="1"/>
</dbReference>
<dbReference type="CDD" id="cd19958">
    <property type="entry name" value="pyocin_knob"/>
    <property type="match status" value="2"/>
</dbReference>
<evidence type="ECO:0000313" key="3">
    <source>
        <dbReference type="Proteomes" id="UP000504714"/>
    </source>
</evidence>